<accession>A0A0C9TLZ1</accession>
<evidence type="ECO:0000256" key="4">
    <source>
        <dbReference type="ARBA" id="ARBA00023004"/>
    </source>
</evidence>
<evidence type="ECO:0000256" key="2">
    <source>
        <dbReference type="ARBA" id="ARBA00022691"/>
    </source>
</evidence>
<sequence length="136" mass="15319">MKTPEQDIVVGLQRLRKCAEEGTFRPELLPKTNPEDIEGGCSIVRELHVYETAVPVHERDPTKFQHQGFGTLFMEKAERIGRDVRGSIKIAVISGVGMRDYYRKLGYELDGVAPEEIPLDVLEDSATHITHLDCLT</sequence>
<protein>
    <recommendedName>
        <fullName evidence="8">N-acetyltransferase domain-containing protein</fullName>
    </recommendedName>
</protein>
<dbReference type="InterPro" id="IPR039661">
    <property type="entry name" value="ELP3"/>
</dbReference>
<dbReference type="GO" id="GO:0033588">
    <property type="term" value="C:elongator holoenzyme complex"/>
    <property type="evidence" value="ECO:0007669"/>
    <property type="project" value="TreeGrafter"/>
</dbReference>
<proteinExistence type="predicted"/>
<evidence type="ECO:0000256" key="3">
    <source>
        <dbReference type="ARBA" id="ARBA00022723"/>
    </source>
</evidence>
<dbReference type="PANTHER" id="PTHR11135">
    <property type="entry name" value="HISTONE ACETYLTRANSFERASE-RELATED"/>
    <property type="match status" value="1"/>
</dbReference>
<dbReference type="HOGENOM" id="CLU_1876756_0_0_1"/>
<evidence type="ECO:0000256" key="5">
    <source>
        <dbReference type="ARBA" id="ARBA00023014"/>
    </source>
</evidence>
<dbReference type="GO" id="GO:0046872">
    <property type="term" value="F:metal ion binding"/>
    <property type="evidence" value="ECO:0007669"/>
    <property type="project" value="UniProtKB-KW"/>
</dbReference>
<dbReference type="Proteomes" id="UP000054279">
    <property type="component" value="Unassembled WGS sequence"/>
</dbReference>
<evidence type="ECO:0008006" key="8">
    <source>
        <dbReference type="Google" id="ProtNLM"/>
    </source>
</evidence>
<evidence type="ECO:0000313" key="7">
    <source>
        <dbReference type="Proteomes" id="UP000054279"/>
    </source>
</evidence>
<organism evidence="6 7">
    <name type="scientific">Sphaerobolus stellatus (strain SS14)</name>
    <dbReference type="NCBI Taxonomy" id="990650"/>
    <lineage>
        <taxon>Eukaryota</taxon>
        <taxon>Fungi</taxon>
        <taxon>Dikarya</taxon>
        <taxon>Basidiomycota</taxon>
        <taxon>Agaricomycotina</taxon>
        <taxon>Agaricomycetes</taxon>
        <taxon>Phallomycetidae</taxon>
        <taxon>Geastrales</taxon>
        <taxon>Sphaerobolaceae</taxon>
        <taxon>Sphaerobolus</taxon>
    </lineage>
</organism>
<dbReference type="GO" id="GO:0005634">
    <property type="term" value="C:nucleus"/>
    <property type="evidence" value="ECO:0007669"/>
    <property type="project" value="TreeGrafter"/>
</dbReference>
<keyword evidence="1" id="KW-0004">4Fe-4S</keyword>
<dbReference type="EMBL" id="KN837905">
    <property type="protein sequence ID" value="KIJ22859.1"/>
    <property type="molecule type" value="Genomic_DNA"/>
</dbReference>
<keyword evidence="2" id="KW-0949">S-adenosyl-L-methionine</keyword>
<evidence type="ECO:0000313" key="6">
    <source>
        <dbReference type="EMBL" id="KIJ22859.1"/>
    </source>
</evidence>
<keyword evidence="5" id="KW-0411">Iron-sulfur</keyword>
<dbReference type="AlphaFoldDB" id="A0A0C9TLZ1"/>
<evidence type="ECO:0000256" key="1">
    <source>
        <dbReference type="ARBA" id="ARBA00022485"/>
    </source>
</evidence>
<dbReference type="GO" id="GO:0051539">
    <property type="term" value="F:4 iron, 4 sulfur cluster binding"/>
    <property type="evidence" value="ECO:0007669"/>
    <property type="project" value="UniProtKB-KW"/>
</dbReference>
<name>A0A0C9TLZ1_SPHS4</name>
<keyword evidence="7" id="KW-1185">Reference proteome</keyword>
<dbReference type="PANTHER" id="PTHR11135:SF0">
    <property type="entry name" value="ELONGATOR COMPLEX PROTEIN 3"/>
    <property type="match status" value="1"/>
</dbReference>
<keyword evidence="4" id="KW-0408">Iron</keyword>
<dbReference type="InterPro" id="IPR016181">
    <property type="entry name" value="Acyl_CoA_acyltransferase"/>
</dbReference>
<dbReference type="SUPFAM" id="SSF55729">
    <property type="entry name" value="Acyl-CoA N-acyltransferases (Nat)"/>
    <property type="match status" value="1"/>
</dbReference>
<dbReference type="GO" id="GO:0002926">
    <property type="term" value="P:tRNA wobble base 5-methoxycarbonylmethyl-2-thiouridinylation"/>
    <property type="evidence" value="ECO:0007669"/>
    <property type="project" value="TreeGrafter"/>
</dbReference>
<dbReference type="GO" id="GO:0005737">
    <property type="term" value="C:cytoplasm"/>
    <property type="evidence" value="ECO:0007669"/>
    <property type="project" value="TreeGrafter"/>
</dbReference>
<reference evidence="6 7" key="1">
    <citation type="submission" date="2014-06" db="EMBL/GenBank/DDBJ databases">
        <title>Evolutionary Origins and Diversification of the Mycorrhizal Mutualists.</title>
        <authorList>
            <consortium name="DOE Joint Genome Institute"/>
            <consortium name="Mycorrhizal Genomics Consortium"/>
            <person name="Kohler A."/>
            <person name="Kuo A."/>
            <person name="Nagy L.G."/>
            <person name="Floudas D."/>
            <person name="Copeland A."/>
            <person name="Barry K.W."/>
            <person name="Cichocki N."/>
            <person name="Veneault-Fourrey C."/>
            <person name="LaButti K."/>
            <person name="Lindquist E.A."/>
            <person name="Lipzen A."/>
            <person name="Lundell T."/>
            <person name="Morin E."/>
            <person name="Murat C."/>
            <person name="Riley R."/>
            <person name="Ohm R."/>
            <person name="Sun H."/>
            <person name="Tunlid A."/>
            <person name="Henrissat B."/>
            <person name="Grigoriev I.V."/>
            <person name="Hibbett D.S."/>
            <person name="Martin F."/>
        </authorList>
    </citation>
    <scope>NUCLEOTIDE SEQUENCE [LARGE SCALE GENOMIC DNA]</scope>
    <source>
        <strain evidence="6 7">SS14</strain>
    </source>
</reference>
<dbReference type="Gene3D" id="3.40.630.30">
    <property type="match status" value="1"/>
</dbReference>
<dbReference type="OrthoDB" id="10265243at2759"/>
<gene>
    <name evidence="6" type="ORF">M422DRAFT_276655</name>
</gene>
<keyword evidence="3" id="KW-0479">Metal-binding</keyword>